<accession>A0AAN7UK49</accession>
<protein>
    <recommendedName>
        <fullName evidence="4">1-acyl-sn-glycerol-3-phosphate acyltransferase</fullName>
        <ecNumber evidence="4">2.3.1.51</ecNumber>
    </recommendedName>
</protein>
<dbReference type="Proteomes" id="UP001305414">
    <property type="component" value="Unassembled WGS sequence"/>
</dbReference>
<keyword evidence="4" id="KW-1208">Phospholipid metabolism</keyword>
<comment type="catalytic activity">
    <reaction evidence="4">
        <text>a 1-acyl-sn-glycero-3-phosphate + an acyl-CoA = a 1,2-diacyl-sn-glycero-3-phosphate + CoA</text>
        <dbReference type="Rhea" id="RHEA:19709"/>
        <dbReference type="ChEBI" id="CHEBI:57287"/>
        <dbReference type="ChEBI" id="CHEBI:57970"/>
        <dbReference type="ChEBI" id="CHEBI:58342"/>
        <dbReference type="ChEBI" id="CHEBI:58608"/>
        <dbReference type="EC" id="2.3.1.51"/>
    </reaction>
</comment>
<feature type="compositionally biased region" description="Polar residues" evidence="5">
    <location>
        <begin position="318"/>
        <end position="336"/>
    </location>
</feature>
<feature type="domain" description="Phospholipid/glycerol acyltransferase" evidence="7">
    <location>
        <begin position="137"/>
        <end position="254"/>
    </location>
</feature>
<keyword evidence="4" id="KW-0443">Lipid metabolism</keyword>
<dbReference type="PANTHER" id="PTHR10434:SF11">
    <property type="entry name" value="1-ACYL-SN-GLYCEROL-3-PHOSPHATE ACYLTRANSFERASE"/>
    <property type="match status" value="1"/>
</dbReference>
<comment type="similarity">
    <text evidence="1 4">Belongs to the 1-acyl-sn-glycerol-3-phosphate acyltransferase family.</text>
</comment>
<feature type="region of interest" description="Disordered" evidence="5">
    <location>
        <begin position="314"/>
        <end position="336"/>
    </location>
</feature>
<dbReference type="CDD" id="cd07989">
    <property type="entry name" value="LPLAT_AGPAT-like"/>
    <property type="match status" value="1"/>
</dbReference>
<dbReference type="GO" id="GO:0016020">
    <property type="term" value="C:membrane"/>
    <property type="evidence" value="ECO:0007669"/>
    <property type="project" value="InterPro"/>
</dbReference>
<evidence type="ECO:0000256" key="2">
    <source>
        <dbReference type="ARBA" id="ARBA00022679"/>
    </source>
</evidence>
<organism evidence="8 9">
    <name type="scientific">Xylaria bambusicola</name>
    <dbReference type="NCBI Taxonomy" id="326684"/>
    <lineage>
        <taxon>Eukaryota</taxon>
        <taxon>Fungi</taxon>
        <taxon>Dikarya</taxon>
        <taxon>Ascomycota</taxon>
        <taxon>Pezizomycotina</taxon>
        <taxon>Sordariomycetes</taxon>
        <taxon>Xylariomycetidae</taxon>
        <taxon>Xylariales</taxon>
        <taxon>Xylariaceae</taxon>
        <taxon>Xylaria</taxon>
    </lineage>
</organism>
<evidence type="ECO:0000313" key="8">
    <source>
        <dbReference type="EMBL" id="KAK5627646.1"/>
    </source>
</evidence>
<name>A0AAN7UK49_9PEZI</name>
<dbReference type="InterPro" id="IPR002123">
    <property type="entry name" value="Plipid/glycerol_acylTrfase"/>
</dbReference>
<evidence type="ECO:0000313" key="9">
    <source>
        <dbReference type="Proteomes" id="UP001305414"/>
    </source>
</evidence>
<comment type="caution">
    <text evidence="8">The sequence shown here is derived from an EMBL/GenBank/DDBJ whole genome shotgun (WGS) entry which is preliminary data.</text>
</comment>
<feature type="transmembrane region" description="Helical" evidence="6">
    <location>
        <begin position="73"/>
        <end position="96"/>
    </location>
</feature>
<dbReference type="SUPFAM" id="SSF69593">
    <property type="entry name" value="Glycerol-3-phosphate (1)-acyltransferase"/>
    <property type="match status" value="1"/>
</dbReference>
<dbReference type="NCBIfam" id="TIGR00530">
    <property type="entry name" value="AGP_acyltrn"/>
    <property type="match status" value="1"/>
</dbReference>
<evidence type="ECO:0000259" key="7">
    <source>
        <dbReference type="SMART" id="SM00563"/>
    </source>
</evidence>
<keyword evidence="6" id="KW-0472">Membrane</keyword>
<dbReference type="InterPro" id="IPR004552">
    <property type="entry name" value="AGP_acyltrans"/>
</dbReference>
<evidence type="ECO:0000256" key="1">
    <source>
        <dbReference type="ARBA" id="ARBA00008655"/>
    </source>
</evidence>
<keyword evidence="6" id="KW-1133">Transmembrane helix</keyword>
<keyword evidence="6" id="KW-0812">Transmembrane</keyword>
<keyword evidence="2 4" id="KW-0808">Transferase</keyword>
<evidence type="ECO:0000256" key="4">
    <source>
        <dbReference type="RuleBase" id="RU361267"/>
    </source>
</evidence>
<keyword evidence="3 4" id="KW-0012">Acyltransferase</keyword>
<gene>
    <name evidence="8" type="ORF">RRF57_003361</name>
</gene>
<dbReference type="GO" id="GO:0003841">
    <property type="term" value="F:1-acylglycerol-3-phosphate O-acyltransferase activity"/>
    <property type="evidence" value="ECO:0007669"/>
    <property type="project" value="UniProtKB-UniRule"/>
</dbReference>
<dbReference type="GO" id="GO:0006654">
    <property type="term" value="P:phosphatidic acid biosynthetic process"/>
    <property type="evidence" value="ECO:0007669"/>
    <property type="project" value="TreeGrafter"/>
</dbReference>
<dbReference type="Pfam" id="PF01553">
    <property type="entry name" value="Acyltransferase"/>
    <property type="match status" value="1"/>
</dbReference>
<dbReference type="PANTHER" id="PTHR10434">
    <property type="entry name" value="1-ACYL-SN-GLYCEROL-3-PHOSPHATE ACYLTRANSFERASE"/>
    <property type="match status" value="1"/>
</dbReference>
<dbReference type="SMART" id="SM00563">
    <property type="entry name" value="PlsC"/>
    <property type="match status" value="1"/>
</dbReference>
<evidence type="ECO:0000256" key="5">
    <source>
        <dbReference type="SAM" id="MobiDB-lite"/>
    </source>
</evidence>
<sequence>MTVLRLVTFHPSRDRHHPRLHPHLPHPPSYLWFNNMSLASYLTYFVAGYTGLVAALYMLSAVVPKAAFVARALAAYISLIICAIYGAVASIVLRILGREQIAQWTTARAFKYVMALSTGISFEVEDPNKYLETVRPAVFIGNHQTELDVLMLGCMFPKYCSVTAKKNLKRVPFLGWFMALSGTVFIDRKNSKNARDAMAGAAEEIQRRKQSVYMFPEGTRSYAKEPGLLPFKKGAFHLAVQAGVPIVPVVVANYSHILYVKSLVFNGGKIPVKVLEPISTAGLTAEDVDELTRSTRELMLQEIIALTQKARNQPLAMPTSSGNGVATTSGRDTSRS</sequence>
<dbReference type="GO" id="GO:0005783">
    <property type="term" value="C:endoplasmic reticulum"/>
    <property type="evidence" value="ECO:0007669"/>
    <property type="project" value="TreeGrafter"/>
</dbReference>
<comment type="domain">
    <text evidence="4">The HXXXXD motif is essential for acyltransferase activity and may constitute the binding site for the phosphate moiety of the glycerol-3-phosphate.</text>
</comment>
<proteinExistence type="inferred from homology"/>
<dbReference type="AlphaFoldDB" id="A0AAN7UK49"/>
<keyword evidence="4" id="KW-0594">Phospholipid biosynthesis</keyword>
<dbReference type="EC" id="2.3.1.51" evidence="4"/>
<reference evidence="8 9" key="1">
    <citation type="submission" date="2023-10" db="EMBL/GenBank/DDBJ databases">
        <title>Draft genome sequence of Xylaria bambusicola isolate GMP-LS, the root and basal stem rot pathogen of sugarcane in Indonesia.</title>
        <authorList>
            <person name="Selvaraj P."/>
            <person name="Muralishankar V."/>
            <person name="Muruganantham S."/>
            <person name="Sp S."/>
            <person name="Haryani S."/>
            <person name="Lau K.J.X."/>
            <person name="Naqvi N.I."/>
        </authorList>
    </citation>
    <scope>NUCLEOTIDE SEQUENCE [LARGE SCALE GENOMIC DNA]</scope>
    <source>
        <strain evidence="8">GMP-LS</strain>
    </source>
</reference>
<evidence type="ECO:0000256" key="3">
    <source>
        <dbReference type="ARBA" id="ARBA00023315"/>
    </source>
</evidence>
<keyword evidence="9" id="KW-1185">Reference proteome</keyword>
<dbReference type="EMBL" id="JAWHQM010000006">
    <property type="protein sequence ID" value="KAK5627646.1"/>
    <property type="molecule type" value="Genomic_DNA"/>
</dbReference>
<keyword evidence="4" id="KW-0444">Lipid biosynthesis</keyword>
<feature type="transmembrane region" description="Helical" evidence="6">
    <location>
        <begin position="41"/>
        <end position="61"/>
    </location>
</feature>
<evidence type="ECO:0000256" key="6">
    <source>
        <dbReference type="SAM" id="Phobius"/>
    </source>
</evidence>